<evidence type="ECO:0000256" key="8">
    <source>
        <dbReference type="ARBA" id="ARBA00022741"/>
    </source>
</evidence>
<dbReference type="GO" id="GO:0009245">
    <property type="term" value="P:lipid A biosynthetic process"/>
    <property type="evidence" value="ECO:0007669"/>
    <property type="project" value="UniProtKB-UniRule"/>
</dbReference>
<dbReference type="GO" id="GO:0005886">
    <property type="term" value="C:plasma membrane"/>
    <property type="evidence" value="ECO:0007669"/>
    <property type="project" value="TreeGrafter"/>
</dbReference>
<reference evidence="15 16" key="1">
    <citation type="submission" date="2020-02" db="EMBL/GenBank/DDBJ databases">
        <title>Nitrogenibacter mangrovi gen. nov., sp. nov. isolated from mangrove sediment, a denitrifying betaproteobacterium.</title>
        <authorList>
            <person name="Liao H."/>
            <person name="Tian Y."/>
        </authorList>
    </citation>
    <scope>NUCLEOTIDE SEQUENCE [LARGE SCALE GENOMIC DNA]</scope>
    <source>
        <strain evidence="15 16">M9-3-2</strain>
    </source>
</reference>
<evidence type="ECO:0000313" key="16">
    <source>
        <dbReference type="Proteomes" id="UP000501991"/>
    </source>
</evidence>
<keyword evidence="9 13" id="KW-0418">Kinase</keyword>
<dbReference type="GO" id="GO:0005524">
    <property type="term" value="F:ATP binding"/>
    <property type="evidence" value="ECO:0007669"/>
    <property type="project" value="UniProtKB-UniRule"/>
</dbReference>
<keyword evidence="7 13" id="KW-0808">Transferase</keyword>
<dbReference type="EC" id="2.7.1.130" evidence="3 13"/>
<evidence type="ECO:0000256" key="13">
    <source>
        <dbReference type="HAMAP-Rule" id="MF_00409"/>
    </source>
</evidence>
<evidence type="ECO:0000256" key="14">
    <source>
        <dbReference type="SAM" id="Phobius"/>
    </source>
</evidence>
<dbReference type="InterPro" id="IPR003758">
    <property type="entry name" value="LpxK"/>
</dbReference>
<evidence type="ECO:0000256" key="1">
    <source>
        <dbReference type="ARBA" id="ARBA00002274"/>
    </source>
</evidence>
<evidence type="ECO:0000256" key="6">
    <source>
        <dbReference type="ARBA" id="ARBA00022556"/>
    </source>
</evidence>
<evidence type="ECO:0000256" key="4">
    <source>
        <dbReference type="ARBA" id="ARBA00016436"/>
    </source>
</evidence>
<evidence type="ECO:0000256" key="7">
    <source>
        <dbReference type="ARBA" id="ARBA00022679"/>
    </source>
</evidence>
<evidence type="ECO:0000313" key="15">
    <source>
        <dbReference type="EMBL" id="QID18245.1"/>
    </source>
</evidence>
<dbReference type="PANTHER" id="PTHR42724:SF1">
    <property type="entry name" value="TETRAACYLDISACCHARIDE 4'-KINASE, MITOCHONDRIAL-RELATED"/>
    <property type="match status" value="1"/>
</dbReference>
<keyword evidence="14" id="KW-1133">Transmembrane helix</keyword>
<comment type="similarity">
    <text evidence="13">Belongs to the LpxK family.</text>
</comment>
<gene>
    <name evidence="13" type="primary">lpxK</name>
    <name evidence="15" type="ORF">G3580_11715</name>
</gene>
<dbReference type="InterPro" id="IPR027417">
    <property type="entry name" value="P-loop_NTPase"/>
</dbReference>
<evidence type="ECO:0000256" key="3">
    <source>
        <dbReference type="ARBA" id="ARBA00012071"/>
    </source>
</evidence>
<evidence type="ECO:0000256" key="11">
    <source>
        <dbReference type="ARBA" id="ARBA00023098"/>
    </source>
</evidence>
<keyword evidence="6 13" id="KW-0441">Lipid A biosynthesis</keyword>
<evidence type="ECO:0000256" key="5">
    <source>
        <dbReference type="ARBA" id="ARBA00022516"/>
    </source>
</evidence>
<dbReference type="EMBL" id="CP048836">
    <property type="protein sequence ID" value="QID18245.1"/>
    <property type="molecule type" value="Genomic_DNA"/>
</dbReference>
<evidence type="ECO:0000256" key="10">
    <source>
        <dbReference type="ARBA" id="ARBA00022840"/>
    </source>
</evidence>
<dbReference type="AlphaFoldDB" id="A0A6C1B618"/>
<comment type="function">
    <text evidence="1 13">Transfers the gamma-phosphate of ATP to the 4'-position of a tetraacyldisaccharide 1-phosphate intermediate (termed DS-1-P) to form tetraacyldisaccharide 1,4'-bis-phosphate (lipid IVA).</text>
</comment>
<keyword evidence="8 13" id="KW-0547">Nucleotide-binding</keyword>
<protein>
    <recommendedName>
        <fullName evidence="4 13">Tetraacyldisaccharide 4'-kinase</fullName>
        <ecNumber evidence="3 13">2.7.1.130</ecNumber>
    </recommendedName>
    <alternativeName>
        <fullName evidence="12 13">Lipid A 4'-kinase</fullName>
    </alternativeName>
</protein>
<sequence length="338" mass="37283">MPANAPTFWQQRGWRAILLLPLAGLFFLIAQLRRWVYRLDRRRVRRAPVPVIVVGNIAVGGSGKTPVVAWLATRLLRQGFQPGIVSRGYGRADDAIRVLTPDDTPATVGDEPVLLAHLTACPVAVGRRRPDVIDALLAAHPAVDVIISDDGLQHLAMARDLEIVVLDERVLGNRWLLPAGPLREPLGRLRAADLVLCHGVPGPWLSRHLDPARTAPMSLVGHHFERLADRGECRSPVDFAGRRVHAVAGIGRPRRFFDQLRAMGLDVVEHPFPDHHRFVADDLAFAAHEPLLMTEKDAVKCASFAPADTWVFPVHADISEAALRPILETLERHGRQAA</sequence>
<evidence type="ECO:0000256" key="2">
    <source>
        <dbReference type="ARBA" id="ARBA00004870"/>
    </source>
</evidence>
<keyword evidence="16" id="KW-1185">Reference proteome</keyword>
<feature type="transmembrane region" description="Helical" evidence="14">
    <location>
        <begin position="16"/>
        <end position="36"/>
    </location>
</feature>
<dbReference type="SUPFAM" id="SSF52540">
    <property type="entry name" value="P-loop containing nucleoside triphosphate hydrolases"/>
    <property type="match status" value="1"/>
</dbReference>
<dbReference type="GO" id="GO:0009029">
    <property type="term" value="F:lipid-A 4'-kinase activity"/>
    <property type="evidence" value="ECO:0007669"/>
    <property type="project" value="UniProtKB-UniRule"/>
</dbReference>
<keyword evidence="5 13" id="KW-0444">Lipid biosynthesis</keyword>
<dbReference type="PANTHER" id="PTHR42724">
    <property type="entry name" value="TETRAACYLDISACCHARIDE 4'-KINASE"/>
    <property type="match status" value="1"/>
</dbReference>
<dbReference type="Pfam" id="PF02606">
    <property type="entry name" value="LpxK"/>
    <property type="match status" value="1"/>
</dbReference>
<keyword evidence="11 13" id="KW-0443">Lipid metabolism</keyword>
<evidence type="ECO:0000256" key="12">
    <source>
        <dbReference type="ARBA" id="ARBA00029757"/>
    </source>
</evidence>
<comment type="catalytic activity">
    <reaction evidence="13">
        <text>a lipid A disaccharide + ATP = a lipid IVA + ADP + H(+)</text>
        <dbReference type="Rhea" id="RHEA:67840"/>
        <dbReference type="ChEBI" id="CHEBI:15378"/>
        <dbReference type="ChEBI" id="CHEBI:30616"/>
        <dbReference type="ChEBI" id="CHEBI:176343"/>
        <dbReference type="ChEBI" id="CHEBI:176425"/>
        <dbReference type="ChEBI" id="CHEBI:456216"/>
        <dbReference type="EC" id="2.7.1.130"/>
    </reaction>
</comment>
<accession>A0A6C1B618</accession>
<keyword evidence="10 13" id="KW-0067">ATP-binding</keyword>
<feature type="binding site" evidence="13">
    <location>
        <begin position="58"/>
        <end position="65"/>
    </location>
    <ligand>
        <name>ATP</name>
        <dbReference type="ChEBI" id="CHEBI:30616"/>
    </ligand>
</feature>
<keyword evidence="14" id="KW-0472">Membrane</keyword>
<evidence type="ECO:0000256" key="9">
    <source>
        <dbReference type="ARBA" id="ARBA00022777"/>
    </source>
</evidence>
<comment type="pathway">
    <text evidence="2 13">Glycolipid biosynthesis; lipid IV(A) biosynthesis; lipid IV(A) from (3R)-3-hydroxytetradecanoyl-[acyl-carrier-protein] and UDP-N-acetyl-alpha-D-glucosamine: step 6/6.</text>
</comment>
<dbReference type="NCBIfam" id="TIGR00682">
    <property type="entry name" value="lpxK"/>
    <property type="match status" value="1"/>
</dbReference>
<dbReference type="RefSeq" id="WP_173765717.1">
    <property type="nucleotide sequence ID" value="NZ_CP048836.1"/>
</dbReference>
<dbReference type="GO" id="GO:0009244">
    <property type="term" value="P:lipopolysaccharide core region biosynthetic process"/>
    <property type="evidence" value="ECO:0007669"/>
    <property type="project" value="TreeGrafter"/>
</dbReference>
<dbReference type="UniPathway" id="UPA00359">
    <property type="reaction ID" value="UER00482"/>
</dbReference>
<organism evidence="15 16">
    <name type="scientific">Nitrogeniibacter mangrovi</name>
    <dbReference type="NCBI Taxonomy" id="2016596"/>
    <lineage>
        <taxon>Bacteria</taxon>
        <taxon>Pseudomonadati</taxon>
        <taxon>Pseudomonadota</taxon>
        <taxon>Betaproteobacteria</taxon>
        <taxon>Rhodocyclales</taxon>
        <taxon>Zoogloeaceae</taxon>
        <taxon>Nitrogeniibacter</taxon>
    </lineage>
</organism>
<dbReference type="HAMAP" id="MF_00409">
    <property type="entry name" value="LpxK"/>
    <property type="match status" value="1"/>
</dbReference>
<dbReference type="Proteomes" id="UP000501991">
    <property type="component" value="Chromosome"/>
</dbReference>
<keyword evidence="14" id="KW-0812">Transmembrane</keyword>
<dbReference type="KEGG" id="azq:G3580_11715"/>
<name>A0A6C1B618_9RHOO</name>
<proteinExistence type="inferred from homology"/>